<dbReference type="Pfam" id="PF01926">
    <property type="entry name" value="MMR_HSR1"/>
    <property type="match status" value="1"/>
</dbReference>
<evidence type="ECO:0000313" key="4">
    <source>
        <dbReference type="Proteomes" id="UP001165289"/>
    </source>
</evidence>
<protein>
    <submittedName>
        <fullName evidence="3">Uncharacterized protein</fullName>
    </submittedName>
</protein>
<dbReference type="SUPFAM" id="SSF52540">
    <property type="entry name" value="P-loop containing nucleoside triphosphate hydrolases"/>
    <property type="match status" value="1"/>
</dbReference>
<dbReference type="AlphaFoldDB" id="A0AAV7KIR5"/>
<dbReference type="GO" id="GO:0005525">
    <property type="term" value="F:GTP binding"/>
    <property type="evidence" value="ECO:0007669"/>
    <property type="project" value="InterPro"/>
</dbReference>
<reference evidence="3 4" key="1">
    <citation type="journal article" date="2023" name="BMC Biol.">
        <title>The compact genome of the sponge Oopsacas minuta (Hexactinellida) is lacking key metazoan core genes.</title>
        <authorList>
            <person name="Santini S."/>
            <person name="Schenkelaars Q."/>
            <person name="Jourda C."/>
            <person name="Duchesne M."/>
            <person name="Belahbib H."/>
            <person name="Rocher C."/>
            <person name="Selva M."/>
            <person name="Riesgo A."/>
            <person name="Vervoort M."/>
            <person name="Leys S.P."/>
            <person name="Kodjabachian L."/>
            <person name="Le Bivic A."/>
            <person name="Borchiellini C."/>
            <person name="Claverie J.M."/>
            <person name="Renard E."/>
        </authorList>
    </citation>
    <scope>NUCLEOTIDE SEQUENCE [LARGE SCALE GENOMIC DNA]</scope>
    <source>
        <strain evidence="3">SPO-2</strain>
    </source>
</reference>
<dbReference type="Proteomes" id="UP001165289">
    <property type="component" value="Unassembled WGS sequence"/>
</dbReference>
<sequence length="764" mass="87627">MARNSLDPLTARFRSSSFGFPQTDSTISLPKTFEKLNELLKTSDHKAANLIGTSLKAYRSPYEAIVFLYGITGEGKSSTLNHLFNTTLIPTSEDRSCTRGITEYVATMDSDHWHVTDLEIGFVDTPGFGDTCSNEQEIENLAKIDAFLSSHPFLNSRIAPHQFYPNIVMIVSSINNTRMAEFNSQFSKMLRMLTKFDIVDKVRLNVVVVLTSAMSIRPMSKYVENKKKKLGLVDNLVRLYFGVRVPIVIIENVNEDLEPSGDWTLLPDRTLQPLNLFDAMISLMKESGDEIGVETVRILFQNRKNIQIYDEREYGSDKGIFKGIKWQPNIPKWKDIYLSEFNLKFDSSKVNRMIIACIEKKQFPELSSLSYVTISPFMYRLLQVNLTDPSELSCKNIEEISQLLYPFCMNIQERILLFVLFKVKPLGHLDFDILGSGVLAFENILKFHIIPSKELKYCYEIGTHVPEISTFTSKGRLHIHCRCEWVKENIFSTRKAVVSFAVQYELFNLTINFKQLTFEQMENSFIKAVSYLPNDVFDHSNKKITDAYKFFIDKYGTQCVMGVSYGGEINGSINIPLGEPVGKEYLLKLNLDMKKLLWLYFETLQNPNLSDIDYSHHMDASSKRLFQILLHSPINWGGGDKHHHTSKLANLNTTNLKKWVGSLSSNFILLENIVHVCPISALLHKRNAEMAKNFQTALEKLFPNEFDVNDFYFFVYQNPERTVWNISQRLESSTRDIPQLPLSNVETRIAAGDRVKSESTCFIF</sequence>
<evidence type="ECO:0000259" key="2">
    <source>
        <dbReference type="Pfam" id="PF01926"/>
    </source>
</evidence>
<gene>
    <name evidence="3" type="ORF">LOD99_14044</name>
</gene>
<evidence type="ECO:0000259" key="1">
    <source>
        <dbReference type="Pfam" id="PF01823"/>
    </source>
</evidence>
<name>A0AAV7KIR5_9METZ</name>
<dbReference type="Pfam" id="PF01823">
    <property type="entry name" value="MACPF"/>
    <property type="match status" value="1"/>
</dbReference>
<dbReference type="Gene3D" id="3.40.50.300">
    <property type="entry name" value="P-loop containing nucleotide triphosphate hydrolases"/>
    <property type="match status" value="1"/>
</dbReference>
<feature type="domain" description="MACPF" evidence="1">
    <location>
        <begin position="493"/>
        <end position="698"/>
    </location>
</feature>
<dbReference type="EMBL" id="JAKMXF010000033">
    <property type="protein sequence ID" value="KAI6660459.1"/>
    <property type="molecule type" value="Genomic_DNA"/>
</dbReference>
<keyword evidence="4" id="KW-1185">Reference proteome</keyword>
<dbReference type="InterPro" id="IPR020864">
    <property type="entry name" value="MACPF"/>
</dbReference>
<evidence type="ECO:0000313" key="3">
    <source>
        <dbReference type="EMBL" id="KAI6660459.1"/>
    </source>
</evidence>
<comment type="caution">
    <text evidence="3">The sequence shown here is derived from an EMBL/GenBank/DDBJ whole genome shotgun (WGS) entry which is preliminary data.</text>
</comment>
<dbReference type="InterPro" id="IPR006073">
    <property type="entry name" value="GTP-bd"/>
</dbReference>
<proteinExistence type="predicted"/>
<dbReference type="InterPro" id="IPR027417">
    <property type="entry name" value="P-loop_NTPase"/>
</dbReference>
<organism evidence="3 4">
    <name type="scientific">Oopsacas minuta</name>
    <dbReference type="NCBI Taxonomy" id="111878"/>
    <lineage>
        <taxon>Eukaryota</taxon>
        <taxon>Metazoa</taxon>
        <taxon>Porifera</taxon>
        <taxon>Hexactinellida</taxon>
        <taxon>Hexasterophora</taxon>
        <taxon>Lyssacinosida</taxon>
        <taxon>Leucopsacidae</taxon>
        <taxon>Oopsacas</taxon>
    </lineage>
</organism>
<accession>A0AAV7KIR5</accession>
<feature type="domain" description="G" evidence="2">
    <location>
        <begin position="66"/>
        <end position="139"/>
    </location>
</feature>